<dbReference type="EMBL" id="RLIH01000020">
    <property type="protein sequence ID" value="RVU53903.1"/>
    <property type="molecule type" value="Genomic_DNA"/>
</dbReference>
<keyword evidence="1 3" id="KW-0378">Hydrolase</keyword>
<sequence>MKKERLLNVAIGQMYLELGNTQANLNKILNMVDEAAEKDADIIVFPELAYSGYLLESEELQRLAEPSDGPFVQTLKKKAKEKRIHIIAGYPEADAVIPGRMYNSCIFIDDDGKVIENMRKVYAWGQEKLKFREGNRLPVVETKFGKVGMLICYDVELPEPSRIEALKGAEIIFVSSFWSIPAQRRWDVDLAGNALFNVLYMVGANTVGDNTCGRSQIVGPDGEVVALASDDKEEVLVQQIDLDRVIEVRSWLPYLNDFKEDTFSMGAIEKY</sequence>
<dbReference type="Gene3D" id="3.60.110.10">
    <property type="entry name" value="Carbon-nitrogen hydrolase"/>
    <property type="match status" value="1"/>
</dbReference>
<gene>
    <name evidence="3" type="ORF">EF514_10025</name>
</gene>
<dbReference type="Proteomes" id="UP000288812">
    <property type="component" value="Unassembled WGS sequence"/>
</dbReference>
<dbReference type="PANTHER" id="PTHR43674:SF2">
    <property type="entry name" value="BETA-UREIDOPROPIONASE"/>
    <property type="match status" value="1"/>
</dbReference>
<evidence type="ECO:0000259" key="2">
    <source>
        <dbReference type="PROSITE" id="PS50263"/>
    </source>
</evidence>
<dbReference type="InterPro" id="IPR036526">
    <property type="entry name" value="C-N_Hydrolase_sf"/>
</dbReference>
<reference evidence="3 4" key="1">
    <citation type="submission" date="2018-11" db="EMBL/GenBank/DDBJ databases">
        <title>Genome sequencing and assembly of Anaerosphaera sp. nov., GS7-6-2.</title>
        <authorList>
            <person name="Rettenmaier R."/>
            <person name="Liebl W."/>
            <person name="Zverlov V."/>
        </authorList>
    </citation>
    <scope>NUCLEOTIDE SEQUENCE [LARGE SCALE GENOMIC DNA]</scope>
    <source>
        <strain evidence="3 4">GS7-6-2</strain>
    </source>
</reference>
<accession>A0A437S4F9</accession>
<dbReference type="Pfam" id="PF00795">
    <property type="entry name" value="CN_hydrolase"/>
    <property type="match status" value="1"/>
</dbReference>
<dbReference type="PANTHER" id="PTHR43674">
    <property type="entry name" value="NITRILASE C965.09-RELATED"/>
    <property type="match status" value="1"/>
</dbReference>
<evidence type="ECO:0000313" key="4">
    <source>
        <dbReference type="Proteomes" id="UP000288812"/>
    </source>
</evidence>
<dbReference type="InterPro" id="IPR050345">
    <property type="entry name" value="Aliph_Amidase/BUP"/>
</dbReference>
<dbReference type="PROSITE" id="PS50263">
    <property type="entry name" value="CN_HYDROLASE"/>
    <property type="match status" value="1"/>
</dbReference>
<organism evidence="3 4">
    <name type="scientific">Anaerosphaera multitolerans</name>
    <dbReference type="NCBI Taxonomy" id="2487351"/>
    <lineage>
        <taxon>Bacteria</taxon>
        <taxon>Bacillati</taxon>
        <taxon>Bacillota</taxon>
        <taxon>Tissierellia</taxon>
        <taxon>Tissierellales</taxon>
        <taxon>Peptoniphilaceae</taxon>
        <taxon>Anaerosphaera</taxon>
    </lineage>
</organism>
<evidence type="ECO:0000313" key="3">
    <source>
        <dbReference type="EMBL" id="RVU53903.1"/>
    </source>
</evidence>
<dbReference type="InterPro" id="IPR003010">
    <property type="entry name" value="C-N_Hydrolase"/>
</dbReference>
<dbReference type="OrthoDB" id="9811121at2"/>
<feature type="domain" description="CN hydrolase" evidence="2">
    <location>
        <begin position="7"/>
        <end position="242"/>
    </location>
</feature>
<keyword evidence="4" id="KW-1185">Reference proteome</keyword>
<proteinExistence type="predicted"/>
<evidence type="ECO:0000256" key="1">
    <source>
        <dbReference type="ARBA" id="ARBA00022801"/>
    </source>
</evidence>
<dbReference type="RefSeq" id="WP_127725309.1">
    <property type="nucleotide sequence ID" value="NZ_RLIH01000020.1"/>
</dbReference>
<comment type="caution">
    <text evidence="3">The sequence shown here is derived from an EMBL/GenBank/DDBJ whole genome shotgun (WGS) entry which is preliminary data.</text>
</comment>
<name>A0A437S4F9_9FIRM</name>
<dbReference type="GO" id="GO:0016811">
    <property type="term" value="F:hydrolase activity, acting on carbon-nitrogen (but not peptide) bonds, in linear amides"/>
    <property type="evidence" value="ECO:0007669"/>
    <property type="project" value="TreeGrafter"/>
</dbReference>
<dbReference type="AlphaFoldDB" id="A0A437S4F9"/>
<protein>
    <submittedName>
        <fullName evidence="3">Carbon-nitrogen hydrolase family protein</fullName>
    </submittedName>
</protein>
<dbReference type="SUPFAM" id="SSF56317">
    <property type="entry name" value="Carbon-nitrogen hydrolase"/>
    <property type="match status" value="1"/>
</dbReference>